<evidence type="ECO:0000313" key="1">
    <source>
        <dbReference type="EMBL" id="KAF2153723.1"/>
    </source>
</evidence>
<name>A0A9P4J7A0_9PEZI</name>
<evidence type="ECO:0000313" key="2">
    <source>
        <dbReference type="Proteomes" id="UP000799439"/>
    </source>
</evidence>
<proteinExistence type="predicted"/>
<sequence>MSCLHMFQSKSRFPKITPASSFSSHCLCGVSANGLYLVLIPNPDQNLRYTTLVPPLCTYCAPVRPFAFATTMRIVFLATWLLYFAKGALADNYAFAYEMIYFYKAYLIDYMANGNSRTIGPGIAHVPRLNPDGSLPPEEKAWQFQGDGLHMPGAATFDDFVRQTCQPGTTLWNNYEAQNFQWDPTSVKDFQATYGITEYGVLGPKPPKRAPFLRYNFNAIMPSQFPQWDSNNKGMWKIDELLYKVQNRVSVAINTLHANGLDETNFVKATYDKYKRSLNMACLMRRQSNADFMAEEARDKVGRSPSLELFWDTVDERTQIEVPSYDGSVDKFTFPEWDTRSLAQVPGATQQLQQRLLNAVVSLGMRSGGAEPADLNSGPGQKWIHGNAIVLMDRGQKKFDEDQARLCGR</sequence>
<keyword evidence="2" id="KW-1185">Reference proteome</keyword>
<protein>
    <submittedName>
        <fullName evidence="1">Uncharacterized protein</fullName>
    </submittedName>
</protein>
<organism evidence="1 2">
    <name type="scientific">Myriangium duriaei CBS 260.36</name>
    <dbReference type="NCBI Taxonomy" id="1168546"/>
    <lineage>
        <taxon>Eukaryota</taxon>
        <taxon>Fungi</taxon>
        <taxon>Dikarya</taxon>
        <taxon>Ascomycota</taxon>
        <taxon>Pezizomycotina</taxon>
        <taxon>Dothideomycetes</taxon>
        <taxon>Dothideomycetidae</taxon>
        <taxon>Myriangiales</taxon>
        <taxon>Myriangiaceae</taxon>
        <taxon>Myriangium</taxon>
    </lineage>
</organism>
<dbReference type="EMBL" id="ML996084">
    <property type="protein sequence ID" value="KAF2153723.1"/>
    <property type="molecule type" value="Genomic_DNA"/>
</dbReference>
<dbReference type="AlphaFoldDB" id="A0A9P4J7A0"/>
<accession>A0A9P4J7A0</accession>
<gene>
    <name evidence="1" type="ORF">K461DRAFT_115298</name>
</gene>
<comment type="caution">
    <text evidence="1">The sequence shown here is derived from an EMBL/GenBank/DDBJ whole genome shotgun (WGS) entry which is preliminary data.</text>
</comment>
<reference evidence="1" key="1">
    <citation type="journal article" date="2020" name="Stud. Mycol.">
        <title>101 Dothideomycetes genomes: a test case for predicting lifestyles and emergence of pathogens.</title>
        <authorList>
            <person name="Haridas S."/>
            <person name="Albert R."/>
            <person name="Binder M."/>
            <person name="Bloem J."/>
            <person name="Labutti K."/>
            <person name="Salamov A."/>
            <person name="Andreopoulos B."/>
            <person name="Baker S."/>
            <person name="Barry K."/>
            <person name="Bills G."/>
            <person name="Bluhm B."/>
            <person name="Cannon C."/>
            <person name="Castanera R."/>
            <person name="Culley D."/>
            <person name="Daum C."/>
            <person name="Ezra D."/>
            <person name="Gonzalez J."/>
            <person name="Henrissat B."/>
            <person name="Kuo A."/>
            <person name="Liang C."/>
            <person name="Lipzen A."/>
            <person name="Lutzoni F."/>
            <person name="Magnuson J."/>
            <person name="Mondo S."/>
            <person name="Nolan M."/>
            <person name="Ohm R."/>
            <person name="Pangilinan J."/>
            <person name="Park H.-J."/>
            <person name="Ramirez L."/>
            <person name="Alfaro M."/>
            <person name="Sun H."/>
            <person name="Tritt A."/>
            <person name="Yoshinaga Y."/>
            <person name="Zwiers L.-H."/>
            <person name="Turgeon B."/>
            <person name="Goodwin S."/>
            <person name="Spatafora J."/>
            <person name="Crous P."/>
            <person name="Grigoriev I."/>
        </authorList>
    </citation>
    <scope>NUCLEOTIDE SEQUENCE</scope>
    <source>
        <strain evidence="1">CBS 260.36</strain>
    </source>
</reference>
<dbReference type="Proteomes" id="UP000799439">
    <property type="component" value="Unassembled WGS sequence"/>
</dbReference>